<dbReference type="Proteomes" id="UP000299102">
    <property type="component" value="Unassembled WGS sequence"/>
</dbReference>
<sequence length="80" mass="8657">MKFFLKSACSIEGTNKRRNSPSTALSERFALRPRGGAARGAGGGGAQMTATLLRPSARAERYQTTSKQLFIQPDTTPRNI</sequence>
<dbReference type="EMBL" id="BGZK01000835">
    <property type="protein sequence ID" value="GBP62230.1"/>
    <property type="molecule type" value="Genomic_DNA"/>
</dbReference>
<proteinExistence type="predicted"/>
<keyword evidence="2" id="KW-1185">Reference proteome</keyword>
<comment type="caution">
    <text evidence="1">The sequence shown here is derived from an EMBL/GenBank/DDBJ whole genome shotgun (WGS) entry which is preliminary data.</text>
</comment>
<accession>A0A4C1XGK7</accession>
<protein>
    <submittedName>
        <fullName evidence="1">Uncharacterized protein</fullName>
    </submittedName>
</protein>
<evidence type="ECO:0000313" key="2">
    <source>
        <dbReference type="Proteomes" id="UP000299102"/>
    </source>
</evidence>
<dbReference type="AlphaFoldDB" id="A0A4C1XGK7"/>
<gene>
    <name evidence="1" type="ORF">EVAR_38232_1</name>
</gene>
<name>A0A4C1XGK7_EUMVA</name>
<reference evidence="1 2" key="1">
    <citation type="journal article" date="2019" name="Commun. Biol.">
        <title>The bagworm genome reveals a unique fibroin gene that provides high tensile strength.</title>
        <authorList>
            <person name="Kono N."/>
            <person name="Nakamura H."/>
            <person name="Ohtoshi R."/>
            <person name="Tomita M."/>
            <person name="Numata K."/>
            <person name="Arakawa K."/>
        </authorList>
    </citation>
    <scope>NUCLEOTIDE SEQUENCE [LARGE SCALE GENOMIC DNA]</scope>
</reference>
<evidence type="ECO:0000313" key="1">
    <source>
        <dbReference type="EMBL" id="GBP62230.1"/>
    </source>
</evidence>
<organism evidence="1 2">
    <name type="scientific">Eumeta variegata</name>
    <name type="common">Bagworm moth</name>
    <name type="synonym">Eumeta japonica</name>
    <dbReference type="NCBI Taxonomy" id="151549"/>
    <lineage>
        <taxon>Eukaryota</taxon>
        <taxon>Metazoa</taxon>
        <taxon>Ecdysozoa</taxon>
        <taxon>Arthropoda</taxon>
        <taxon>Hexapoda</taxon>
        <taxon>Insecta</taxon>
        <taxon>Pterygota</taxon>
        <taxon>Neoptera</taxon>
        <taxon>Endopterygota</taxon>
        <taxon>Lepidoptera</taxon>
        <taxon>Glossata</taxon>
        <taxon>Ditrysia</taxon>
        <taxon>Tineoidea</taxon>
        <taxon>Psychidae</taxon>
        <taxon>Oiketicinae</taxon>
        <taxon>Eumeta</taxon>
    </lineage>
</organism>